<dbReference type="EMBL" id="LMVP01000550">
    <property type="protein sequence ID" value="PAV10621.1"/>
    <property type="molecule type" value="Genomic_DNA"/>
</dbReference>
<evidence type="ECO:0000259" key="4">
    <source>
        <dbReference type="Pfam" id="PF18204"/>
    </source>
</evidence>
<reference evidence="5 6" key="1">
    <citation type="journal article" date="2017" name="BMC Genomics">
        <title>Genomic analysis of methanogenic archaea reveals a shift towards energy conservation.</title>
        <authorList>
            <person name="Gilmore S.P."/>
            <person name="Henske J.K."/>
            <person name="Sexton J.A."/>
            <person name="Solomon K.V."/>
            <person name="Seppala S."/>
            <person name="Yoo J.I."/>
            <person name="Huyett L.M."/>
            <person name="Pressman A."/>
            <person name="Cogan J.Z."/>
            <person name="Kivenson V."/>
            <person name="Peng X."/>
            <person name="Tan Y."/>
            <person name="Valentine D.L."/>
            <person name="O'Malley M.A."/>
        </authorList>
    </citation>
    <scope>NUCLEOTIDE SEQUENCE [LARGE SCALE GENOMIC DNA]</scope>
    <source>
        <strain evidence="5 6">MC-15</strain>
    </source>
</reference>
<dbReference type="SUPFAM" id="SSF49384">
    <property type="entry name" value="Carbohydrate-binding domain"/>
    <property type="match status" value="1"/>
</dbReference>
<feature type="domain" description="PGF-CTERM archaeal protein-sorting signal" evidence="4">
    <location>
        <begin position="192"/>
        <end position="214"/>
    </location>
</feature>
<dbReference type="OrthoDB" id="136924at2157"/>
<dbReference type="InterPro" id="IPR008965">
    <property type="entry name" value="CBM2/CBM3_carb-bd_dom_sf"/>
</dbReference>
<evidence type="ECO:0000259" key="3">
    <source>
        <dbReference type="Pfam" id="PF00963"/>
    </source>
</evidence>
<dbReference type="CDD" id="cd08547">
    <property type="entry name" value="Type_II_cohesin"/>
    <property type="match status" value="1"/>
</dbReference>
<organism evidence="5 6">
    <name type="scientific">Methanosarcina spelaei</name>
    <dbReference type="NCBI Taxonomy" id="1036679"/>
    <lineage>
        <taxon>Archaea</taxon>
        <taxon>Methanobacteriati</taxon>
        <taxon>Methanobacteriota</taxon>
        <taxon>Stenosarchaea group</taxon>
        <taxon>Methanomicrobia</taxon>
        <taxon>Methanosarcinales</taxon>
        <taxon>Methanosarcinaceae</taxon>
        <taxon>Methanosarcina</taxon>
    </lineage>
</organism>
<dbReference type="Gene3D" id="2.60.40.680">
    <property type="match status" value="1"/>
</dbReference>
<dbReference type="InterPro" id="IPR026371">
    <property type="entry name" value="PGF_CTERM"/>
</dbReference>
<dbReference type="GO" id="GO:0030246">
    <property type="term" value="F:carbohydrate binding"/>
    <property type="evidence" value="ECO:0007669"/>
    <property type="project" value="InterPro"/>
</dbReference>
<keyword evidence="1" id="KW-0732">Signal</keyword>
<gene>
    <name evidence="5" type="ORF">ASJ81_12690</name>
</gene>
<dbReference type="GO" id="GO:0000272">
    <property type="term" value="P:polysaccharide catabolic process"/>
    <property type="evidence" value="ECO:0007669"/>
    <property type="project" value="InterPro"/>
</dbReference>
<protein>
    <submittedName>
        <fullName evidence="5">Uncharacterized protein</fullName>
    </submittedName>
</protein>
<name>A0A2A2HMB5_9EURY</name>
<evidence type="ECO:0000313" key="6">
    <source>
        <dbReference type="Proteomes" id="UP000218164"/>
    </source>
</evidence>
<sequence>MKKSLWTELKREVLFGICFAVLLVFAAVPCQAQQTTVSLNTTELVKGNTVYATVNIDNVENLDAGQFDLVFNPDVLKIVSVENGSIGSTEIPVQWSSVDSKTARVIFNLEGVSGVSGSGELAKIGFEVMSDGEGDLRISNGLLGNIEAKRIDTIWGDSKEDGKEENGKEENGKEENGKEENGKQAATKQAATPGFEVELSLIGLTAVVCLARSKQR</sequence>
<feature type="domain" description="Cohesin" evidence="3">
    <location>
        <begin position="36"/>
        <end position="133"/>
    </location>
</feature>
<feature type="compositionally biased region" description="Basic and acidic residues" evidence="2">
    <location>
        <begin position="157"/>
        <end position="182"/>
    </location>
</feature>
<dbReference type="RefSeq" id="WP_095646106.1">
    <property type="nucleotide sequence ID" value="NZ_LMVP01000550.1"/>
</dbReference>
<comment type="caution">
    <text evidence="5">The sequence shown here is derived from an EMBL/GenBank/DDBJ whole genome shotgun (WGS) entry which is preliminary data.</text>
</comment>
<evidence type="ECO:0000256" key="1">
    <source>
        <dbReference type="ARBA" id="ARBA00022729"/>
    </source>
</evidence>
<keyword evidence="6" id="KW-1185">Reference proteome</keyword>
<evidence type="ECO:0000313" key="5">
    <source>
        <dbReference type="EMBL" id="PAV10621.1"/>
    </source>
</evidence>
<feature type="region of interest" description="Disordered" evidence="2">
    <location>
        <begin position="157"/>
        <end position="190"/>
    </location>
</feature>
<proteinExistence type="predicted"/>
<dbReference type="Proteomes" id="UP000218164">
    <property type="component" value="Unassembled WGS sequence"/>
</dbReference>
<accession>A0A2A2HMB5</accession>
<dbReference type="AlphaFoldDB" id="A0A2A2HMB5"/>
<dbReference type="InterPro" id="IPR002102">
    <property type="entry name" value="Cohesin_dom"/>
</dbReference>
<dbReference type="Pfam" id="PF00963">
    <property type="entry name" value="Cohesin"/>
    <property type="match status" value="1"/>
</dbReference>
<dbReference type="Pfam" id="PF18204">
    <property type="entry name" value="PGF-CTERM"/>
    <property type="match status" value="1"/>
</dbReference>
<evidence type="ECO:0000256" key="2">
    <source>
        <dbReference type="SAM" id="MobiDB-lite"/>
    </source>
</evidence>